<evidence type="ECO:0000313" key="4">
    <source>
        <dbReference type="Proteomes" id="UP001183006"/>
    </source>
</evidence>
<reference evidence="3" key="1">
    <citation type="submission" date="2023-08" db="EMBL/GenBank/DDBJ databases">
        <title>Methanolobus mangrovi sp. nov. and Methanolobus sediminis sp. nov, two novel methylotrophic methanogens isolated from mangrove sediments in China.</title>
        <authorList>
            <person name="Zhou J."/>
        </authorList>
    </citation>
    <scope>NUCLEOTIDE SEQUENCE</scope>
    <source>
        <strain evidence="3">FTZ2</strain>
    </source>
</reference>
<dbReference type="EC" id="6.6.1.2" evidence="3"/>
<dbReference type="GO" id="GO:0051116">
    <property type="term" value="F:cobaltochelatase activity"/>
    <property type="evidence" value="ECO:0007669"/>
    <property type="project" value="UniProtKB-EC"/>
</dbReference>
<protein>
    <submittedName>
        <fullName evidence="3">Cobaltochelatase subunit CobN</fullName>
        <ecNumber evidence="3">6.6.1.2</ecNumber>
    </submittedName>
</protein>
<name>A0AA51UFB1_9EURY</name>
<organism evidence="3 4">
    <name type="scientific">Methanolobus mangrovi</name>
    <dbReference type="NCBI Taxonomy" id="3072977"/>
    <lineage>
        <taxon>Archaea</taxon>
        <taxon>Methanobacteriati</taxon>
        <taxon>Methanobacteriota</taxon>
        <taxon>Stenosarchaea group</taxon>
        <taxon>Methanomicrobia</taxon>
        <taxon>Methanosarcinales</taxon>
        <taxon>Methanosarcinaceae</taxon>
        <taxon>Methanolobus</taxon>
    </lineage>
</organism>
<evidence type="ECO:0000313" key="3">
    <source>
        <dbReference type="EMBL" id="WMW21082.1"/>
    </source>
</evidence>
<dbReference type="PANTHER" id="PTHR44119:SF4">
    <property type="entry name" value="AEROBIC COBALTOCHELATASE SUBUNIT COBN"/>
    <property type="match status" value="1"/>
</dbReference>
<dbReference type="RefSeq" id="WP_309306867.1">
    <property type="nucleotide sequence ID" value="NZ_CP133594.1"/>
</dbReference>
<keyword evidence="1" id="KW-1133">Transmembrane helix</keyword>
<dbReference type="PANTHER" id="PTHR44119">
    <property type="entry name" value="MAGNESIUM-CHELATASE SUBUNIT CHLH, CHLOROPLASTIC"/>
    <property type="match status" value="1"/>
</dbReference>
<sequence>MITLTGVAAADEEKINITYIAYKSSDALETASQTNPYSDFIDYTYISYYDSSKDPQVSDDILEAAENGFFETQDVVFCSMVSYDAYSAINDSLKSAHDSGTSLLSIKTKLPTVPTYFDYRAYYEDANDIDVNDTIAVYFNNLDTSGKGLENAENLLIYLATEYGNHPGLTDSWGTSSKNYEEFLFILGTDFNKDNLTTAALAEDIDLELNTTVLSTTDVPDDFNFSQYGVIFIESQPEELVNTTWRSSINTARASGAYVIGYNLSENITLTNVDLYSDDYTDIERYWIQGGETNMETMLRVMGQKFVDLWTTDTYTPEIIQPKMNVTYILNRDTAVYYMDLVLNEREIITDRFNVTVMAGEEAINNTNLDLTNEDVIILYMVGSNQLPLIKDELLEAQANGAEIGTFGMLSDVYGIATFEMESDNYSILTDYLYNDGYENMENWIRRVGATFGSVYIQYADPAEPEIPTDGIYHPDAFPRIFADSTEYLEWYAEHGYNESELTIGIIGGQFGQTELTFNSENAIIRELESQGCNVIYTTYAVCSDDVDYFLKDGEVLVDSIISVKGFYLNYNNQEEGVEYLQEVYNVPVLKAVQDYYQTPEDYINSTSGLSVSCIPWQVTQAEIDGLTDYIWIAGRVQDEETEQYYYEPIDYQVEWLCNRAIAWAELGQMDNSDKKISIIYYNHEGGKNNIGASYLDIGSSFTLLMEAMQAAGYDIGNDTIPNGSEFIDLFITSRNVGSWAPGELEKVVESGYTTLVPVDDYLVYYNKLPESVREEVEETWGEAPGDIMTYENESGEYFVIPTVQFGNINFIPQPTRAGLSDESLIYHNESIPPTHQYLATYFWINNDYDADALIHFGTHGTQEWLPGNEVGLWKYDYPSIMVAETPVVYPYIMDNVGEGTQAKRRGNAVIISHLTPTIVEAGLYGDLATIQDKIENYQDAKDDDDATMMALYRNSTIQLYDNLSLGEDLGFSTNDLSTMTDDEFSSFLDTTLEEYLDEINDELIPYGLHTFGVAPEDFELVSMVKSMLGDDFIDHIYDVLSEGSGTEEQWGEEASVDATLLLNATLLYGTNISVAQTDILGTTNDSVTADLELALEYADNLEQTTREINQTLKALDAEYIEPGTGNDPIRNPDALPTGTNFYSFDQRLIPDEETEAQGRAVINDWIDSYYAENGAYPNKVAFILWSVETMRHEGLMEAQIYELLGVEPVRSSGRLTGEFTVIPLSNMTHPRIDVLMVPSGLYRDTFPFQLELLDNAVRAVADLNETNETNYVRMNTLAIEDAMLELGYNESVAHYISRSRIFSEAEGTYGTGLTSAVEASDTWDNTSEIADLFISRMSNIYGVDVWGDNYEDVFKLNLINVDAAIHSDSSNLYGLMDNDDVYQYLGGLGLAIRSLGGDVSLYIADFTSVDNPEVITLGEAFSKELAARYLNPSWLTGMMEYDYAGAREMMKAVEYMWGWEATTPDLVTDSDWDKIYETLVLDSQNIGVDDFLKENAYQYQSVTARLIENIRKGSWTPSDPDTLNNLVNELVKSVNENGVTCCHHTCGNAQLADFIAGKMQAAGVTAEMQAAYNELMYEATLRDQFVTQQQIDTSSVKTTDDSLNSVQRTMATGSSNQTMISETGGAGTDYDTPVQDSGKSTPDNYVQGYEMTQESVTNDNSVNSPSFSSSDILASVFVLGALGAIYLGFWKRRGF</sequence>
<gene>
    <name evidence="3" type="ORF">RE476_06575</name>
</gene>
<evidence type="ECO:0000259" key="2">
    <source>
        <dbReference type="Pfam" id="PF02514"/>
    </source>
</evidence>
<keyword evidence="3" id="KW-0436">Ligase</keyword>
<keyword evidence="1" id="KW-0812">Transmembrane</keyword>
<dbReference type="GeneID" id="84229790"/>
<proteinExistence type="predicted"/>
<keyword evidence="1" id="KW-0472">Membrane</keyword>
<keyword evidence="4" id="KW-1185">Reference proteome</keyword>
<feature type="domain" description="CobN/magnesium chelatase" evidence="2">
    <location>
        <begin position="431"/>
        <end position="1521"/>
    </location>
</feature>
<dbReference type="KEGG" id="mmav:RE476_06575"/>
<dbReference type="CDD" id="cd10150">
    <property type="entry name" value="CobN_like"/>
    <property type="match status" value="1"/>
</dbReference>
<dbReference type="InterPro" id="IPR003672">
    <property type="entry name" value="CobN/Mg_chltase"/>
</dbReference>
<evidence type="ECO:0000256" key="1">
    <source>
        <dbReference type="SAM" id="Phobius"/>
    </source>
</evidence>
<dbReference type="EMBL" id="CP133594">
    <property type="protein sequence ID" value="WMW21082.1"/>
    <property type="molecule type" value="Genomic_DNA"/>
</dbReference>
<dbReference type="Proteomes" id="UP001183006">
    <property type="component" value="Chromosome"/>
</dbReference>
<dbReference type="Pfam" id="PF02514">
    <property type="entry name" value="CobN-Mg_chel"/>
    <property type="match status" value="1"/>
</dbReference>
<feature type="transmembrane region" description="Helical" evidence="1">
    <location>
        <begin position="1673"/>
        <end position="1691"/>
    </location>
</feature>
<accession>A0AA51UFB1</accession>